<evidence type="ECO:0000313" key="2">
    <source>
        <dbReference type="EMBL" id="KIE08402.1"/>
    </source>
</evidence>
<dbReference type="AlphaFoldDB" id="A0A0C1N1M5"/>
<dbReference type="STRING" id="1479485.DA73_0227825"/>
<organism evidence="2">
    <name type="scientific">Tolypothrix bouteillei VB521301</name>
    <dbReference type="NCBI Taxonomy" id="1479485"/>
    <lineage>
        <taxon>Bacteria</taxon>
        <taxon>Bacillati</taxon>
        <taxon>Cyanobacteriota</taxon>
        <taxon>Cyanophyceae</taxon>
        <taxon>Nostocales</taxon>
        <taxon>Tolypothrichaceae</taxon>
        <taxon>Tolypothrix</taxon>
    </lineage>
</organism>
<dbReference type="EMBL" id="JHEG04000002">
    <property type="protein sequence ID" value="KAF3883729.1"/>
    <property type="molecule type" value="Genomic_DNA"/>
</dbReference>
<accession>A0A0C1N1M5</accession>
<protein>
    <submittedName>
        <fullName evidence="1">DUF1493 family protein</fullName>
    </submittedName>
</protein>
<reference evidence="1" key="2">
    <citation type="submission" date="2019-11" db="EMBL/GenBank/DDBJ databases">
        <title>Improved Assembly of Tolypothrix boutellei genome.</title>
        <authorList>
            <person name="Sarangi A.N."/>
            <person name="Mukherjee M."/>
            <person name="Ghosh S."/>
            <person name="Singh D."/>
            <person name="Das A."/>
            <person name="Kant S."/>
            <person name="Prusty A."/>
            <person name="Tripathy S."/>
        </authorList>
    </citation>
    <scope>NUCLEOTIDE SEQUENCE</scope>
    <source>
        <strain evidence="1">VB521301</strain>
    </source>
</reference>
<keyword evidence="3" id="KW-1185">Reference proteome</keyword>
<comment type="caution">
    <text evidence="2">The sequence shown here is derived from an EMBL/GenBank/DDBJ whole genome shotgun (WGS) entry which is preliminary data.</text>
</comment>
<sequence length="112" mass="13469">MDTFNQLAVILSNEIGVRRQDITLHARLREDLKIDGDDVHVLFSKITENWKIDWHGFVFYRYFHEEPHLFSLLFNWYYRLRHGILKTITVSHLMLVIEHGVWFEPSLSSRSI</sequence>
<evidence type="ECO:0000313" key="1">
    <source>
        <dbReference type="EMBL" id="KAF3883729.1"/>
    </source>
</evidence>
<name>A0A0C1N1M5_9CYAN</name>
<dbReference type="Proteomes" id="UP000029738">
    <property type="component" value="Unassembled WGS sequence"/>
</dbReference>
<dbReference type="EMBL" id="JHEG02000058">
    <property type="protein sequence ID" value="KIE08402.1"/>
    <property type="molecule type" value="Genomic_DNA"/>
</dbReference>
<gene>
    <name evidence="2" type="ORF">DA73_0227825</name>
    <name evidence="1" type="ORF">DA73_0400039030</name>
</gene>
<proteinExistence type="predicted"/>
<dbReference type="RefSeq" id="WP_038077066.1">
    <property type="nucleotide sequence ID" value="NZ_JHEG04000002.1"/>
</dbReference>
<dbReference type="OrthoDB" id="515254at2"/>
<dbReference type="InterPro" id="IPR010862">
    <property type="entry name" value="DUF1493"/>
</dbReference>
<evidence type="ECO:0000313" key="3">
    <source>
        <dbReference type="Proteomes" id="UP000029738"/>
    </source>
</evidence>
<dbReference type="Pfam" id="PF07377">
    <property type="entry name" value="DUF1493"/>
    <property type="match status" value="1"/>
</dbReference>
<reference evidence="2" key="1">
    <citation type="journal article" date="2015" name="Genome Announc.">
        <title>Draft Genome Sequence of Tolypothrix boutellei Strain VB521301.</title>
        <authorList>
            <person name="Chandrababunaidu M.M."/>
            <person name="Singh D."/>
            <person name="Sen D."/>
            <person name="Bhan S."/>
            <person name="Das S."/>
            <person name="Gupta A."/>
            <person name="Adhikary S.P."/>
            <person name="Tripathy S."/>
        </authorList>
    </citation>
    <scope>NUCLEOTIDE SEQUENCE</scope>
    <source>
        <strain evidence="2">VB521301</strain>
    </source>
</reference>